<feature type="transmembrane region" description="Helical" evidence="6">
    <location>
        <begin position="138"/>
        <end position="163"/>
    </location>
</feature>
<evidence type="ECO:0000256" key="5">
    <source>
        <dbReference type="ARBA" id="ARBA00023251"/>
    </source>
</evidence>
<keyword evidence="5" id="KW-0046">Antibiotic resistance</keyword>
<evidence type="ECO:0000256" key="6">
    <source>
        <dbReference type="RuleBase" id="RU361157"/>
    </source>
</evidence>
<sequence length="295" mass="30767">MTDSTAADAPGAGPSGAPASPASPDFPSRDGSGGHPFALLLDSWVLTQRAVLHQVGRPGPLLFSLAFNVLIVLIFVHLLGGAMMVPGGGGYRDFLMPGMFVMAMLFGIGTTTLAVATDRERGVTDRFLSMPLSPAAVLIARAVADMLVAVLTLTVMVATALAIGWRHNGSVGEFAAALGLVLLLRFALVWVGVYLGLTLSGAGAVNGVQTLEFPVGFLSAAFVATTTMPGWLGTLADWNPISSTVDACRMLFGSPGVASGSWVTDHSPMMAVVWPVLLVLLFFPLSVNAFRRLNR</sequence>
<keyword evidence="2 6" id="KW-0812">Transmembrane</keyword>
<keyword evidence="6" id="KW-0813">Transport</keyword>
<feature type="compositionally biased region" description="Low complexity" evidence="7">
    <location>
        <begin position="1"/>
        <end position="26"/>
    </location>
</feature>
<dbReference type="GO" id="GO:0043190">
    <property type="term" value="C:ATP-binding cassette (ABC) transporter complex"/>
    <property type="evidence" value="ECO:0007669"/>
    <property type="project" value="InterPro"/>
</dbReference>
<reference evidence="10" key="1">
    <citation type="submission" date="2019-10" db="EMBL/GenBank/DDBJ databases">
        <title>Streptomyces sp. nov., a novel actinobacterium isolated from alkaline environment.</title>
        <authorList>
            <person name="Golinska P."/>
        </authorList>
    </citation>
    <scope>NUCLEOTIDE SEQUENCE [LARGE SCALE GENOMIC DNA]</scope>
    <source>
        <strain evidence="10">DSM 42118</strain>
    </source>
</reference>
<dbReference type="AlphaFoldDB" id="A0A7W3TD56"/>
<feature type="transmembrane region" description="Helical" evidence="6">
    <location>
        <begin position="175"/>
        <end position="199"/>
    </location>
</feature>
<dbReference type="InterPro" id="IPR051784">
    <property type="entry name" value="Nod_factor_ABC_transporter"/>
</dbReference>
<dbReference type="InterPro" id="IPR047817">
    <property type="entry name" value="ABC2_TM_bact-type"/>
</dbReference>
<comment type="caution">
    <text evidence="9">The sequence shown here is derived from an EMBL/GenBank/DDBJ whole genome shotgun (WGS) entry which is preliminary data.</text>
</comment>
<feature type="transmembrane region" description="Helical" evidence="6">
    <location>
        <begin position="61"/>
        <end position="82"/>
    </location>
</feature>
<dbReference type="PIRSF" id="PIRSF006648">
    <property type="entry name" value="DrrB"/>
    <property type="match status" value="1"/>
</dbReference>
<organism evidence="9 10">
    <name type="scientific">Streptomyces alkaliphilus</name>
    <dbReference type="NCBI Taxonomy" id="1472722"/>
    <lineage>
        <taxon>Bacteria</taxon>
        <taxon>Bacillati</taxon>
        <taxon>Actinomycetota</taxon>
        <taxon>Actinomycetes</taxon>
        <taxon>Kitasatosporales</taxon>
        <taxon>Streptomycetaceae</taxon>
        <taxon>Streptomyces</taxon>
    </lineage>
</organism>
<comment type="subcellular location">
    <subcellularLocation>
        <location evidence="6">Cell membrane</location>
        <topology evidence="6">Multi-pass membrane protein</topology>
    </subcellularLocation>
    <subcellularLocation>
        <location evidence="1">Membrane</location>
        <topology evidence="1">Multi-pass membrane protein</topology>
    </subcellularLocation>
</comment>
<feature type="domain" description="ABC transmembrane type-2" evidence="8">
    <location>
        <begin position="59"/>
        <end position="293"/>
    </location>
</feature>
<comment type="similarity">
    <text evidence="6">Belongs to the ABC-2 integral membrane protein family.</text>
</comment>
<accession>A0A7W3TD56</accession>
<dbReference type="InterPro" id="IPR013525">
    <property type="entry name" value="ABC2_TM"/>
</dbReference>
<evidence type="ECO:0000259" key="8">
    <source>
        <dbReference type="PROSITE" id="PS51012"/>
    </source>
</evidence>
<feature type="transmembrane region" description="Helical" evidence="6">
    <location>
        <begin position="211"/>
        <end position="232"/>
    </location>
</feature>
<feature type="transmembrane region" description="Helical" evidence="6">
    <location>
        <begin position="271"/>
        <end position="290"/>
    </location>
</feature>
<proteinExistence type="inferred from homology"/>
<evidence type="ECO:0000256" key="7">
    <source>
        <dbReference type="SAM" id="MobiDB-lite"/>
    </source>
</evidence>
<feature type="region of interest" description="Disordered" evidence="7">
    <location>
        <begin position="1"/>
        <end position="30"/>
    </location>
</feature>
<feature type="transmembrane region" description="Helical" evidence="6">
    <location>
        <begin position="94"/>
        <end position="117"/>
    </location>
</feature>
<gene>
    <name evidence="9" type="ORF">FNQ90_11205</name>
</gene>
<evidence type="ECO:0000256" key="2">
    <source>
        <dbReference type="ARBA" id="ARBA00022692"/>
    </source>
</evidence>
<evidence type="ECO:0000313" key="10">
    <source>
        <dbReference type="Proteomes" id="UP000538929"/>
    </source>
</evidence>
<dbReference type="PROSITE" id="PS51012">
    <property type="entry name" value="ABC_TM2"/>
    <property type="match status" value="1"/>
</dbReference>
<keyword evidence="4 6" id="KW-0472">Membrane</keyword>
<dbReference type="Proteomes" id="UP000538929">
    <property type="component" value="Unassembled WGS sequence"/>
</dbReference>
<evidence type="ECO:0000256" key="4">
    <source>
        <dbReference type="ARBA" id="ARBA00023136"/>
    </source>
</evidence>
<dbReference type="Pfam" id="PF01061">
    <property type="entry name" value="ABC2_membrane"/>
    <property type="match status" value="1"/>
</dbReference>
<dbReference type="PANTHER" id="PTHR43229:SF2">
    <property type="entry name" value="NODULATION PROTEIN J"/>
    <property type="match status" value="1"/>
</dbReference>
<protein>
    <recommendedName>
        <fullName evidence="6">Transport permease protein</fullName>
    </recommendedName>
</protein>
<keyword evidence="3 6" id="KW-1133">Transmembrane helix</keyword>
<keyword evidence="10" id="KW-1185">Reference proteome</keyword>
<evidence type="ECO:0000256" key="3">
    <source>
        <dbReference type="ARBA" id="ARBA00022989"/>
    </source>
</evidence>
<dbReference type="InterPro" id="IPR000412">
    <property type="entry name" value="ABC_2_transport"/>
</dbReference>
<evidence type="ECO:0000313" key="9">
    <source>
        <dbReference type="EMBL" id="MBB0244656.1"/>
    </source>
</evidence>
<dbReference type="RefSeq" id="WP_182606242.1">
    <property type="nucleotide sequence ID" value="NZ_VKHT01000284.1"/>
</dbReference>
<dbReference type="GO" id="GO:0140359">
    <property type="term" value="F:ABC-type transporter activity"/>
    <property type="evidence" value="ECO:0007669"/>
    <property type="project" value="InterPro"/>
</dbReference>
<dbReference type="GO" id="GO:0046677">
    <property type="term" value="P:response to antibiotic"/>
    <property type="evidence" value="ECO:0007669"/>
    <property type="project" value="UniProtKB-KW"/>
</dbReference>
<dbReference type="PANTHER" id="PTHR43229">
    <property type="entry name" value="NODULATION PROTEIN J"/>
    <property type="match status" value="1"/>
</dbReference>
<keyword evidence="6" id="KW-1003">Cell membrane</keyword>
<evidence type="ECO:0000256" key="1">
    <source>
        <dbReference type="ARBA" id="ARBA00004141"/>
    </source>
</evidence>
<dbReference type="EMBL" id="VKHT01000284">
    <property type="protein sequence ID" value="MBB0244656.1"/>
    <property type="molecule type" value="Genomic_DNA"/>
</dbReference>
<name>A0A7W3TD56_9ACTN</name>